<keyword evidence="3" id="KW-0274">FAD</keyword>
<dbReference type="Gene3D" id="3.90.1200.10">
    <property type="match status" value="1"/>
</dbReference>
<keyword evidence="2" id="KW-0285">Flavoprotein</keyword>
<sequence>MPRILRWTMSRPQILFLSCIGFAVALTAMLYGNIIKPSTVTSVFSKTMSTRPVVVVGSGLAGLSASYEALQRGAPSVHLLDRAPKPGGNSIKASSGINGAGTKYQRAAGVESDTLFYSDSVRSAGSRFHLTQPPVDREALITKLTTESAAAVNWLVDEIGVDLSVVAPLGGHSVARTHRGAGKTPPGAAIIIALLNKLKENEKFSITNLAEVKTLLKEGNTVKGVEYEFEGKKHNLEGSVLFASGGFAGDATGLLARYRPDLKGIPSTNEERPGSHDILSAVGAELLDMDSVQIHPTGFVDPATPNSMLKFLAAEMLRGEGGILLSPEGSRFVNEMDTREHVSNAIMKLPTATDGDGVIKQWDITILLDPGASAASANHIGFYEWKGLLKKVKVRDLKPSQIAAVDEYAKAVADLTDDEFGRKQRGRWTLKAGEENRDEDIYIGRVTPITHFTMGGVAIDQKARVLTKREDKLVPIPGLFAAGEITGGIHGDNRLGGSSLLECVVYGRTAGAEVVGSAHASPSLGLPSVMVFYGGQEELDNLVWDRNDEDSEAAQNQLRLKTFCLQVEEFVQYQFGKPATLISPLIFRGFNVLYRVQVEEMSPHVVVRLPCPSLVQFPGEKTMYKAATACLVAQETKLPVPRHLHFGQDSVLGPFIIMERRENSGSISARLTRPNKDLPVPHVLDPNVSESLLHAIWQRVAHCLLAMSRLAFPRIGSLLQTHTHIYEVAGRPSSHNMTDMVRLANIPRCILPPESQTYTGTDEWYTVLAEMHIAQLHNDLVTSEDDCRNKYVSRQIFRRLARHGKLSSFGFAEDTWSSQSSRILPETLSSCPPNSGPFRLWGDDFRAGNILLDDSDEIAAPIDWEYTYAGPMQFILDPPWWLLLETAEMWSPDLNDWKQTYESSLGIWLLAMEKAEASMGKSAYNTFPVPLSRYMRESWRTGRFFLSYAARKSWAFDSMYWNFLDERFFGDRDPGVVKGDLWTTRIDLLSDDERAAMEPFIQRKMAESKERRIVEWDETEAQKRFSELLFN</sequence>
<proteinExistence type="predicted"/>
<evidence type="ECO:0000256" key="3">
    <source>
        <dbReference type="ARBA" id="ARBA00022827"/>
    </source>
</evidence>
<evidence type="ECO:0000313" key="7">
    <source>
        <dbReference type="Proteomes" id="UP000760494"/>
    </source>
</evidence>
<evidence type="ECO:0000313" key="6">
    <source>
        <dbReference type="EMBL" id="VTT80261.1"/>
    </source>
</evidence>
<dbReference type="InterPro" id="IPR003953">
    <property type="entry name" value="FAD-dep_OxRdtase_2_FAD-bd"/>
</dbReference>
<dbReference type="SUPFAM" id="SSF56425">
    <property type="entry name" value="Succinate dehydrogenase/fumarate reductase flavoprotein, catalytic domain"/>
    <property type="match status" value="1"/>
</dbReference>
<evidence type="ECO:0000256" key="4">
    <source>
        <dbReference type="ARBA" id="ARBA00023002"/>
    </source>
</evidence>
<dbReference type="InterPro" id="IPR036188">
    <property type="entry name" value="FAD/NAD-bd_sf"/>
</dbReference>
<evidence type="ECO:0000256" key="1">
    <source>
        <dbReference type="ARBA" id="ARBA00001974"/>
    </source>
</evidence>
<dbReference type="AlphaFoldDB" id="A0A9Q9RWL8"/>
<dbReference type="PANTHER" id="PTHR43400:SF12">
    <property type="entry name" value="FUMARATE REDUCTASE"/>
    <property type="match status" value="1"/>
</dbReference>
<dbReference type="EMBL" id="CABFJX010000401">
    <property type="protein sequence ID" value="VTT80261.1"/>
    <property type="molecule type" value="Genomic_DNA"/>
</dbReference>
<dbReference type="InterPro" id="IPR011009">
    <property type="entry name" value="Kinase-like_dom_sf"/>
</dbReference>
<dbReference type="GO" id="GO:0010181">
    <property type="term" value="F:FMN binding"/>
    <property type="evidence" value="ECO:0007669"/>
    <property type="project" value="InterPro"/>
</dbReference>
<dbReference type="InterPro" id="IPR010960">
    <property type="entry name" value="Flavocytochrome_c"/>
</dbReference>
<accession>A0A9Q9RWL8</accession>
<dbReference type="PANTHER" id="PTHR43400">
    <property type="entry name" value="FUMARATE REDUCTASE"/>
    <property type="match status" value="1"/>
</dbReference>
<evidence type="ECO:0000256" key="2">
    <source>
        <dbReference type="ARBA" id="ARBA00022630"/>
    </source>
</evidence>
<name>A0A9Q9RWL8_FUSFU</name>
<gene>
    <name evidence="6" type="ORF">C2S_11631</name>
</gene>
<comment type="caution">
    <text evidence="6">The sequence shown here is derived from an EMBL/GenBank/DDBJ whole genome shotgun (WGS) entry which is preliminary data.</text>
</comment>
<dbReference type="Gene3D" id="3.90.700.10">
    <property type="entry name" value="Succinate dehydrogenase/fumarate reductase flavoprotein, catalytic domain"/>
    <property type="match status" value="1"/>
</dbReference>
<evidence type="ECO:0000259" key="5">
    <source>
        <dbReference type="Pfam" id="PF00890"/>
    </source>
</evidence>
<reference evidence="6" key="1">
    <citation type="submission" date="2019-05" db="EMBL/GenBank/DDBJ databases">
        <authorList>
            <person name="Piombo E."/>
        </authorList>
    </citation>
    <scope>NUCLEOTIDE SEQUENCE</scope>
    <source>
        <strain evidence="6">C2S</strain>
    </source>
</reference>
<dbReference type="InterPro" id="IPR027477">
    <property type="entry name" value="Succ_DH/fumarate_Rdtase_cat_sf"/>
</dbReference>
<organism evidence="6 7">
    <name type="scientific">Fusarium fujikuroi</name>
    <name type="common">Bakanae and foot rot disease fungus</name>
    <name type="synonym">Gibberella fujikuroi</name>
    <dbReference type="NCBI Taxonomy" id="5127"/>
    <lineage>
        <taxon>Eukaryota</taxon>
        <taxon>Fungi</taxon>
        <taxon>Dikarya</taxon>
        <taxon>Ascomycota</taxon>
        <taxon>Pezizomycotina</taxon>
        <taxon>Sordariomycetes</taxon>
        <taxon>Hypocreomycetidae</taxon>
        <taxon>Hypocreales</taxon>
        <taxon>Nectriaceae</taxon>
        <taxon>Fusarium</taxon>
        <taxon>Fusarium fujikuroi species complex</taxon>
    </lineage>
</organism>
<dbReference type="Gene3D" id="3.50.50.60">
    <property type="entry name" value="FAD/NAD(P)-binding domain"/>
    <property type="match status" value="1"/>
</dbReference>
<dbReference type="Pfam" id="PF00890">
    <property type="entry name" value="FAD_binding_2"/>
    <property type="match status" value="1"/>
</dbReference>
<dbReference type="Proteomes" id="UP000760494">
    <property type="component" value="Unassembled WGS sequence"/>
</dbReference>
<dbReference type="GO" id="GO:0016491">
    <property type="term" value="F:oxidoreductase activity"/>
    <property type="evidence" value="ECO:0007669"/>
    <property type="project" value="UniProtKB-KW"/>
</dbReference>
<protein>
    <recommendedName>
        <fullName evidence="5">FAD-dependent oxidoreductase 2 FAD-binding domain-containing protein</fullName>
    </recommendedName>
</protein>
<dbReference type="NCBIfam" id="TIGR01813">
    <property type="entry name" value="flavo_cyto_c"/>
    <property type="match status" value="1"/>
</dbReference>
<dbReference type="SUPFAM" id="SSF51905">
    <property type="entry name" value="FAD/NAD(P)-binding domain"/>
    <property type="match status" value="1"/>
</dbReference>
<dbReference type="SUPFAM" id="SSF56112">
    <property type="entry name" value="Protein kinase-like (PK-like)"/>
    <property type="match status" value="1"/>
</dbReference>
<feature type="domain" description="FAD-dependent oxidoreductase 2 FAD-binding" evidence="5">
    <location>
        <begin position="53"/>
        <end position="500"/>
    </location>
</feature>
<dbReference type="InterPro" id="IPR050315">
    <property type="entry name" value="FAD-oxidoreductase_2"/>
</dbReference>
<keyword evidence="4" id="KW-0560">Oxidoreductase</keyword>
<comment type="cofactor">
    <cofactor evidence="1">
        <name>FAD</name>
        <dbReference type="ChEBI" id="CHEBI:57692"/>
    </cofactor>
</comment>